<evidence type="ECO:0000259" key="6">
    <source>
        <dbReference type="Pfam" id="PF01738"/>
    </source>
</evidence>
<sequence>MGLLASTRIPLFTSLSSGRSSPGISIKTPSHHKLNYSSSRKCKLHLRTEAENVASRIKCSLLDVENDINDEACELVNGVELSIGEGADSINAYLFKAVKNNNGTGLLLLSDIFGFEETSTRDFAYRVACNGYNVLVPDLYRGDPWAKNRPKTKFDEWIVKQDPQRIAKDIATSTNWMVDEFVAAGVSKKLGLIGFCFGGGKVIEVLAKDQGAYFGTGVSFYGTRMNVSVASSINVPVLFISGDDDPLCPVSILEDVEKRIGRGSRVEIFQGRGHGFAHRPESPEEDEDAERAFTIMRNWLYDGLVAKNS</sequence>
<dbReference type="PANTHER" id="PTHR46812">
    <property type="entry name" value="CARBOXYMETHYLENEBUTENOLIDASE HOMOLOG"/>
    <property type="match status" value="1"/>
</dbReference>
<comment type="similarity">
    <text evidence="2">Belongs to the dienelactone hydrolase family.</text>
</comment>
<dbReference type="InterPro" id="IPR042946">
    <property type="entry name" value="CMBL"/>
</dbReference>
<name>A0A8K0H452_9ROSA</name>
<evidence type="ECO:0000256" key="3">
    <source>
        <dbReference type="ARBA" id="ARBA00014180"/>
    </source>
</evidence>
<dbReference type="InterPro" id="IPR029058">
    <property type="entry name" value="AB_hydrolase_fold"/>
</dbReference>
<evidence type="ECO:0000256" key="5">
    <source>
        <dbReference type="ARBA" id="ARBA00022801"/>
    </source>
</evidence>
<dbReference type="Gene3D" id="3.40.50.1820">
    <property type="entry name" value="alpha/beta hydrolase"/>
    <property type="match status" value="1"/>
</dbReference>
<dbReference type="PANTHER" id="PTHR46812:SF1">
    <property type="entry name" value="CARBOXYMETHYLENEBUTENOLIDASE HOMOLOG"/>
    <property type="match status" value="1"/>
</dbReference>
<evidence type="ECO:0000256" key="1">
    <source>
        <dbReference type="ARBA" id="ARBA00004514"/>
    </source>
</evidence>
<gene>
    <name evidence="7" type="ORF">FNV43_RR10583</name>
</gene>
<dbReference type="Proteomes" id="UP000796880">
    <property type="component" value="Unassembled WGS sequence"/>
</dbReference>
<dbReference type="Pfam" id="PF01738">
    <property type="entry name" value="DLH"/>
    <property type="match status" value="1"/>
</dbReference>
<dbReference type="GO" id="GO:0005829">
    <property type="term" value="C:cytosol"/>
    <property type="evidence" value="ECO:0007669"/>
    <property type="project" value="UniProtKB-SubCell"/>
</dbReference>
<accession>A0A8K0H452</accession>
<dbReference type="GO" id="GO:0016787">
    <property type="term" value="F:hydrolase activity"/>
    <property type="evidence" value="ECO:0007669"/>
    <property type="project" value="UniProtKB-KW"/>
</dbReference>
<comment type="caution">
    <text evidence="7">The sequence shown here is derived from an EMBL/GenBank/DDBJ whole genome shotgun (WGS) entry which is preliminary data.</text>
</comment>
<evidence type="ECO:0000313" key="7">
    <source>
        <dbReference type="EMBL" id="KAF3445407.1"/>
    </source>
</evidence>
<protein>
    <recommendedName>
        <fullName evidence="3">Carboxymethylenebutenolidase homolog</fullName>
    </recommendedName>
</protein>
<keyword evidence="8" id="KW-1185">Reference proteome</keyword>
<dbReference type="AlphaFoldDB" id="A0A8K0H452"/>
<evidence type="ECO:0000256" key="4">
    <source>
        <dbReference type="ARBA" id="ARBA00022490"/>
    </source>
</evidence>
<evidence type="ECO:0000256" key="2">
    <source>
        <dbReference type="ARBA" id="ARBA00008456"/>
    </source>
</evidence>
<organism evidence="7 8">
    <name type="scientific">Rhamnella rubrinervis</name>
    <dbReference type="NCBI Taxonomy" id="2594499"/>
    <lineage>
        <taxon>Eukaryota</taxon>
        <taxon>Viridiplantae</taxon>
        <taxon>Streptophyta</taxon>
        <taxon>Embryophyta</taxon>
        <taxon>Tracheophyta</taxon>
        <taxon>Spermatophyta</taxon>
        <taxon>Magnoliopsida</taxon>
        <taxon>eudicotyledons</taxon>
        <taxon>Gunneridae</taxon>
        <taxon>Pentapetalae</taxon>
        <taxon>rosids</taxon>
        <taxon>fabids</taxon>
        <taxon>Rosales</taxon>
        <taxon>Rhamnaceae</taxon>
        <taxon>rhamnoid group</taxon>
        <taxon>Rhamneae</taxon>
        <taxon>Rhamnella</taxon>
    </lineage>
</organism>
<proteinExistence type="inferred from homology"/>
<dbReference type="GO" id="GO:0009507">
    <property type="term" value="C:chloroplast"/>
    <property type="evidence" value="ECO:0007669"/>
    <property type="project" value="TreeGrafter"/>
</dbReference>
<dbReference type="SUPFAM" id="SSF53474">
    <property type="entry name" value="alpha/beta-Hydrolases"/>
    <property type="match status" value="1"/>
</dbReference>
<keyword evidence="5" id="KW-0378">Hydrolase</keyword>
<evidence type="ECO:0000313" key="8">
    <source>
        <dbReference type="Proteomes" id="UP000796880"/>
    </source>
</evidence>
<dbReference type="OrthoDB" id="17560at2759"/>
<comment type="subcellular location">
    <subcellularLocation>
        <location evidence="1">Cytoplasm</location>
        <location evidence="1">Cytosol</location>
    </subcellularLocation>
</comment>
<dbReference type="InterPro" id="IPR002925">
    <property type="entry name" value="Dienelactn_hydro"/>
</dbReference>
<keyword evidence="4" id="KW-0963">Cytoplasm</keyword>
<feature type="domain" description="Dienelactone hydrolase" evidence="6">
    <location>
        <begin position="90"/>
        <end position="300"/>
    </location>
</feature>
<reference evidence="7" key="1">
    <citation type="submission" date="2020-03" db="EMBL/GenBank/DDBJ databases">
        <title>A high-quality chromosome-level genome assembly of a woody plant with both climbing and erect habits, Rhamnella rubrinervis.</title>
        <authorList>
            <person name="Lu Z."/>
            <person name="Yang Y."/>
            <person name="Zhu X."/>
            <person name="Sun Y."/>
        </authorList>
    </citation>
    <scope>NUCLEOTIDE SEQUENCE</scope>
    <source>
        <strain evidence="7">BYM</strain>
        <tissue evidence="7">Leaf</tissue>
    </source>
</reference>
<dbReference type="EMBL" id="VOIH02000005">
    <property type="protein sequence ID" value="KAF3445407.1"/>
    <property type="molecule type" value="Genomic_DNA"/>
</dbReference>